<dbReference type="Gene3D" id="3.30.1300.30">
    <property type="entry name" value="GSPII I/J protein-like"/>
    <property type="match status" value="1"/>
</dbReference>
<dbReference type="Gene3D" id="1.10.40.60">
    <property type="entry name" value="EpsJ-like"/>
    <property type="match status" value="2"/>
</dbReference>
<evidence type="ECO:0000256" key="7">
    <source>
        <dbReference type="ARBA" id="ARBA00022927"/>
    </source>
</evidence>
<dbReference type="Proteomes" id="UP000262917">
    <property type="component" value="Unassembled WGS sequence"/>
</dbReference>
<sequence>MRRQRGVALVVALLVVALAMLLVAALLDAGELTRARLRNGWRAEQSRQLLGGLEAWAAAGLLADLRASGPVDGFGEAWARPMPPLELPGARIEGRLRDLGGCFNVNALAPGGSTDPRALRRFARLLRALQLPRALASQAADYIDADASVQDGGAEDDAYAGARTANAALLDAGELRRLPAMTGDAWQALAPLLCALPTDQRLNLNTAPAVLWLTLDDAITPAMAQRLARGDGAMYPDLAAVRRALQREGAPVPDLSACAVGSRYFQAEATIVADGIAFGYRSQLQRLPDRVRVIARTRGGLRREPRP</sequence>
<dbReference type="SUPFAM" id="SSF54523">
    <property type="entry name" value="Pili subunits"/>
    <property type="match status" value="1"/>
</dbReference>
<keyword evidence="5 10" id="KW-0997">Cell inner membrane</keyword>
<reference evidence="12 13" key="1">
    <citation type="submission" date="2018-08" db="EMBL/GenBank/DDBJ databases">
        <title>Lysobacter weifangensis sp. nov., a new member of the family 'Xanthomonadaceae', isolated from soil in a farmland.</title>
        <authorList>
            <person name="Zhao H."/>
        </authorList>
    </citation>
    <scope>NUCLEOTIDE SEQUENCE [LARGE SCALE GENOMIC DNA]</scope>
    <source>
        <strain evidence="12 13">WF-2</strain>
    </source>
</reference>
<feature type="domain" description="T2SS protein K first SAM-like" evidence="11">
    <location>
        <begin position="101"/>
        <end position="198"/>
    </location>
</feature>
<keyword evidence="6" id="KW-0812">Transmembrane</keyword>
<dbReference type="PANTHER" id="PTHR38831">
    <property type="entry name" value="TYPE II SECRETION SYSTEM PROTEIN K"/>
    <property type="match status" value="1"/>
</dbReference>
<dbReference type="InterPro" id="IPR049031">
    <property type="entry name" value="T2SSK_SAM-like_1st"/>
</dbReference>
<dbReference type="SUPFAM" id="SSF158544">
    <property type="entry name" value="GspK insert domain-like"/>
    <property type="match status" value="1"/>
</dbReference>
<keyword evidence="4 10" id="KW-1003">Cell membrane</keyword>
<evidence type="ECO:0000256" key="5">
    <source>
        <dbReference type="ARBA" id="ARBA00022519"/>
    </source>
</evidence>
<evidence type="ECO:0000256" key="3">
    <source>
        <dbReference type="ARBA" id="ARBA00022448"/>
    </source>
</evidence>
<keyword evidence="7" id="KW-0653">Protein transport</keyword>
<evidence type="ECO:0000256" key="9">
    <source>
        <dbReference type="ARBA" id="ARBA00023136"/>
    </source>
</evidence>
<dbReference type="PIRSF" id="PIRSF002786">
    <property type="entry name" value="XcpX"/>
    <property type="match status" value="1"/>
</dbReference>
<evidence type="ECO:0000259" key="11">
    <source>
        <dbReference type="Pfam" id="PF21687"/>
    </source>
</evidence>
<evidence type="ECO:0000256" key="8">
    <source>
        <dbReference type="ARBA" id="ARBA00022989"/>
    </source>
</evidence>
<evidence type="ECO:0000256" key="6">
    <source>
        <dbReference type="ARBA" id="ARBA00022692"/>
    </source>
</evidence>
<name>A0A372DKS2_9GAMM</name>
<protein>
    <recommendedName>
        <fullName evidence="10">Type II secretion system protein K</fullName>
    </recommendedName>
</protein>
<keyword evidence="3 10" id="KW-0813">Transport</keyword>
<comment type="caution">
    <text evidence="12">The sequence shown here is derived from an EMBL/GenBank/DDBJ whole genome shotgun (WGS) entry which is preliminary data.</text>
</comment>
<dbReference type="InterPro" id="IPR038072">
    <property type="entry name" value="GspK_central_sf"/>
</dbReference>
<dbReference type="InterPro" id="IPR045584">
    <property type="entry name" value="Pilin-like"/>
</dbReference>
<dbReference type="PANTHER" id="PTHR38831:SF1">
    <property type="entry name" value="TYPE II SECRETION SYSTEM PROTEIN K-RELATED"/>
    <property type="match status" value="1"/>
</dbReference>
<evidence type="ECO:0000256" key="1">
    <source>
        <dbReference type="ARBA" id="ARBA00004533"/>
    </source>
</evidence>
<organism evidence="12 13">
    <name type="scientific">Cognatiluteimonas weifangensis</name>
    <dbReference type="NCBI Taxonomy" id="2303539"/>
    <lineage>
        <taxon>Bacteria</taxon>
        <taxon>Pseudomonadati</taxon>
        <taxon>Pseudomonadota</taxon>
        <taxon>Gammaproteobacteria</taxon>
        <taxon>Lysobacterales</taxon>
        <taxon>Lysobacteraceae</taxon>
        <taxon>Cognatiluteimonas</taxon>
    </lineage>
</organism>
<keyword evidence="13" id="KW-1185">Reference proteome</keyword>
<gene>
    <name evidence="12" type="ORF">D0Y53_08685</name>
</gene>
<evidence type="ECO:0000313" key="13">
    <source>
        <dbReference type="Proteomes" id="UP000262917"/>
    </source>
</evidence>
<dbReference type="RefSeq" id="WP_117202838.1">
    <property type="nucleotide sequence ID" value="NZ_JBHTBK010000011.1"/>
</dbReference>
<dbReference type="AlphaFoldDB" id="A0A372DKS2"/>
<evidence type="ECO:0000313" key="12">
    <source>
        <dbReference type="EMBL" id="RFP60099.1"/>
    </source>
</evidence>
<evidence type="ECO:0000256" key="10">
    <source>
        <dbReference type="PIRNR" id="PIRNR002786"/>
    </source>
</evidence>
<comment type="subcellular location">
    <subcellularLocation>
        <location evidence="1 10">Cell inner membrane</location>
    </subcellularLocation>
</comment>
<dbReference type="GO" id="GO:0005886">
    <property type="term" value="C:plasma membrane"/>
    <property type="evidence" value="ECO:0007669"/>
    <property type="project" value="UniProtKB-SubCell"/>
</dbReference>
<dbReference type="NCBIfam" id="NF037980">
    <property type="entry name" value="T2SS_GspK"/>
    <property type="match status" value="1"/>
</dbReference>
<evidence type="ECO:0000256" key="4">
    <source>
        <dbReference type="ARBA" id="ARBA00022475"/>
    </source>
</evidence>
<dbReference type="GO" id="GO:0009306">
    <property type="term" value="P:protein secretion"/>
    <property type="evidence" value="ECO:0007669"/>
    <property type="project" value="InterPro"/>
</dbReference>
<keyword evidence="8" id="KW-1133">Transmembrane helix</keyword>
<keyword evidence="9 10" id="KW-0472">Membrane</keyword>
<dbReference type="EMBL" id="QVPD01000008">
    <property type="protein sequence ID" value="RFP60099.1"/>
    <property type="molecule type" value="Genomic_DNA"/>
</dbReference>
<dbReference type="Pfam" id="PF21687">
    <property type="entry name" value="T2SSK_1st"/>
    <property type="match status" value="1"/>
</dbReference>
<accession>A0A372DKS2</accession>
<dbReference type="OrthoDB" id="9788973at2"/>
<evidence type="ECO:0000256" key="2">
    <source>
        <dbReference type="ARBA" id="ARBA00007246"/>
    </source>
</evidence>
<proteinExistence type="inferred from homology"/>
<dbReference type="InterPro" id="IPR005628">
    <property type="entry name" value="GspK"/>
</dbReference>
<comment type="similarity">
    <text evidence="2 10">Belongs to the GSP K family.</text>
</comment>